<dbReference type="GO" id="GO:0003676">
    <property type="term" value="F:nucleic acid binding"/>
    <property type="evidence" value="ECO:0007669"/>
    <property type="project" value="InterPro"/>
</dbReference>
<accession>A0A8S3VQK1</accession>
<dbReference type="InterPro" id="IPR042246">
    <property type="entry name" value="ZCCHC9"/>
</dbReference>
<dbReference type="Proteomes" id="UP000683360">
    <property type="component" value="Unassembled WGS sequence"/>
</dbReference>
<organism evidence="8 9">
    <name type="scientific">Mytilus edulis</name>
    <name type="common">Blue mussel</name>
    <dbReference type="NCBI Taxonomy" id="6550"/>
    <lineage>
        <taxon>Eukaryota</taxon>
        <taxon>Metazoa</taxon>
        <taxon>Spiralia</taxon>
        <taxon>Lophotrochozoa</taxon>
        <taxon>Mollusca</taxon>
        <taxon>Bivalvia</taxon>
        <taxon>Autobranchia</taxon>
        <taxon>Pteriomorphia</taxon>
        <taxon>Mytilida</taxon>
        <taxon>Mytiloidea</taxon>
        <taxon>Mytilidae</taxon>
        <taxon>Mytilinae</taxon>
        <taxon>Mytilus</taxon>
    </lineage>
</organism>
<dbReference type="SUPFAM" id="SSF57756">
    <property type="entry name" value="Retrovirus zinc finger-like domains"/>
    <property type="match status" value="2"/>
</dbReference>
<keyword evidence="2" id="KW-0677">Repeat</keyword>
<feature type="compositionally biased region" description="Basic and acidic residues" evidence="6">
    <location>
        <begin position="28"/>
        <end position="41"/>
    </location>
</feature>
<dbReference type="PANTHER" id="PTHR46242">
    <property type="entry name" value="ZINC FINGER CCHC DOMAIN-CONTAINING PROTEIN 9 ZCCHC9"/>
    <property type="match status" value="1"/>
</dbReference>
<sequence>MSLRSTTFFGPKCLGMTRFTKLTGGQRKRPEESTKWEDLKKNQQNTDRSSENRQRNYGRASSEIHHRQGASCGKSRDGFKLKKFGFSDEKEKELFTMLKKETRSDNRRVKRIKKKQDEKVCYNCREPGHNMSECPTAKKDIEHGTGICFKCGSTEHSSSSCRVKVKPGDFPYAKCFICGETGHLSKQCPDNPKGLYPMGGCCKECGSVEHYVKDCPEAHAKLGIDSVTLPTLDNFTSADAEEELVDVRPQTVKKKFLKWLNSDSLLNALKNVILLY</sequence>
<dbReference type="InterPro" id="IPR036875">
    <property type="entry name" value="Znf_CCHC_sf"/>
</dbReference>
<dbReference type="Pfam" id="PF00098">
    <property type="entry name" value="zf-CCHC"/>
    <property type="match status" value="3"/>
</dbReference>
<dbReference type="AlphaFoldDB" id="A0A8S3VQK1"/>
<keyword evidence="1" id="KW-0479">Metal-binding</keyword>
<name>A0A8S3VQK1_MYTED</name>
<dbReference type="PROSITE" id="PS50158">
    <property type="entry name" value="ZF_CCHC"/>
    <property type="match status" value="3"/>
</dbReference>
<dbReference type="InterPro" id="IPR001878">
    <property type="entry name" value="Znf_CCHC"/>
</dbReference>
<dbReference type="EMBL" id="CAJPWZ010003331">
    <property type="protein sequence ID" value="CAG2257781.1"/>
    <property type="molecule type" value="Genomic_DNA"/>
</dbReference>
<dbReference type="GO" id="GO:0005730">
    <property type="term" value="C:nucleolus"/>
    <property type="evidence" value="ECO:0007669"/>
    <property type="project" value="TreeGrafter"/>
</dbReference>
<dbReference type="SMART" id="SM00343">
    <property type="entry name" value="ZnF_C2HC"/>
    <property type="match status" value="4"/>
</dbReference>
<feature type="domain" description="CCHC-type" evidence="7">
    <location>
        <begin position="174"/>
        <end position="190"/>
    </location>
</feature>
<reference evidence="8" key="1">
    <citation type="submission" date="2021-03" db="EMBL/GenBank/DDBJ databases">
        <authorList>
            <person name="Bekaert M."/>
        </authorList>
    </citation>
    <scope>NUCLEOTIDE SEQUENCE</scope>
</reference>
<evidence type="ECO:0000313" key="8">
    <source>
        <dbReference type="EMBL" id="CAG2257781.1"/>
    </source>
</evidence>
<evidence type="ECO:0000313" key="9">
    <source>
        <dbReference type="Proteomes" id="UP000683360"/>
    </source>
</evidence>
<dbReference type="FunFam" id="4.10.60.10:FF:000091">
    <property type="entry name" value="Zinc finger CCHC-type-containing 9"/>
    <property type="match status" value="1"/>
</dbReference>
<keyword evidence="4" id="KW-0862">Zinc</keyword>
<feature type="domain" description="CCHC-type" evidence="7">
    <location>
        <begin position="121"/>
        <end position="135"/>
    </location>
</feature>
<dbReference type="Gene3D" id="4.10.60.10">
    <property type="entry name" value="Zinc finger, CCHC-type"/>
    <property type="match status" value="2"/>
</dbReference>
<feature type="region of interest" description="Disordered" evidence="6">
    <location>
        <begin position="23"/>
        <end position="74"/>
    </location>
</feature>
<proteinExistence type="predicted"/>
<comment type="caution">
    <text evidence="8">The sequence shown here is derived from an EMBL/GenBank/DDBJ whole genome shotgun (WGS) entry which is preliminary data.</text>
</comment>
<evidence type="ECO:0000256" key="3">
    <source>
        <dbReference type="ARBA" id="ARBA00022771"/>
    </source>
</evidence>
<gene>
    <name evidence="8" type="ORF">MEDL_69020</name>
</gene>
<evidence type="ECO:0000256" key="4">
    <source>
        <dbReference type="ARBA" id="ARBA00022833"/>
    </source>
</evidence>
<feature type="domain" description="CCHC-type" evidence="7">
    <location>
        <begin position="202"/>
        <end position="217"/>
    </location>
</feature>
<evidence type="ECO:0000256" key="6">
    <source>
        <dbReference type="SAM" id="MobiDB-lite"/>
    </source>
</evidence>
<protein>
    <submittedName>
        <fullName evidence="8">ZCCHC9</fullName>
    </submittedName>
</protein>
<keyword evidence="3 5" id="KW-0863">Zinc-finger</keyword>
<evidence type="ECO:0000259" key="7">
    <source>
        <dbReference type="PROSITE" id="PS50158"/>
    </source>
</evidence>
<evidence type="ECO:0000256" key="1">
    <source>
        <dbReference type="ARBA" id="ARBA00022723"/>
    </source>
</evidence>
<evidence type="ECO:0000256" key="5">
    <source>
        <dbReference type="PROSITE-ProRule" id="PRU00047"/>
    </source>
</evidence>
<dbReference type="OrthoDB" id="3863715at2759"/>
<dbReference type="PANTHER" id="PTHR46242:SF1">
    <property type="entry name" value="ZINC FINGER CCHC DOMAIN-CONTAINING PROTEIN 9"/>
    <property type="match status" value="1"/>
</dbReference>
<evidence type="ECO:0000256" key="2">
    <source>
        <dbReference type="ARBA" id="ARBA00022737"/>
    </source>
</evidence>
<keyword evidence="9" id="KW-1185">Reference proteome</keyword>
<dbReference type="GO" id="GO:0008270">
    <property type="term" value="F:zinc ion binding"/>
    <property type="evidence" value="ECO:0007669"/>
    <property type="project" value="UniProtKB-KW"/>
</dbReference>